<dbReference type="Proteomes" id="UP001287356">
    <property type="component" value="Unassembled WGS sequence"/>
</dbReference>
<dbReference type="PANTHER" id="PTHR10039:SF5">
    <property type="entry name" value="NACHT DOMAIN-CONTAINING PROTEIN"/>
    <property type="match status" value="1"/>
</dbReference>
<sequence length="362" mass="41582">MPRRRLRGCTTITLPERAVKKLDGYCHEDTKKLLGYLRKLKDVSRAIEAGLTAEVSQMLGELQSMTQTIPIQYRILQQLIYGDYNYMRTRRSQIRDASRETCGWILGYDGDKPGDHKSDWQFRVETSKAFRRWLREGQNIQHISDNPGAGKSTLRRAPDAGKSEDSRISRVLLLHRRDCYGENPAGSLQNPPLRDLEPPLVFPTQWQKFKAEPGERIVETREFTEVDIKTALGLLISAEGYGKYKFCLFIDGLDEYEGDRTENEEIAREKLAETLMRWAAGELVKICASSRPNREFHELFRYPENPPVHLHLVNQADISAYCVDRFQKDREGSKKQGREAVHGFDPGYCRELPRGSSSGRSL</sequence>
<dbReference type="PANTHER" id="PTHR10039">
    <property type="entry name" value="AMELOGENIN"/>
    <property type="match status" value="1"/>
</dbReference>
<gene>
    <name evidence="2" type="ORF">B0T24DRAFT_712501</name>
</gene>
<feature type="region of interest" description="Disordered" evidence="1">
    <location>
        <begin position="141"/>
        <end position="165"/>
    </location>
</feature>
<accession>A0AAE0MZX3</accession>
<reference evidence="2" key="1">
    <citation type="journal article" date="2023" name="Mol. Phylogenet. Evol.">
        <title>Genome-scale phylogeny and comparative genomics of the fungal order Sordariales.</title>
        <authorList>
            <person name="Hensen N."/>
            <person name="Bonometti L."/>
            <person name="Westerberg I."/>
            <person name="Brannstrom I.O."/>
            <person name="Guillou S."/>
            <person name="Cros-Aarteil S."/>
            <person name="Calhoun S."/>
            <person name="Haridas S."/>
            <person name="Kuo A."/>
            <person name="Mondo S."/>
            <person name="Pangilinan J."/>
            <person name="Riley R."/>
            <person name="LaButti K."/>
            <person name="Andreopoulos B."/>
            <person name="Lipzen A."/>
            <person name="Chen C."/>
            <person name="Yan M."/>
            <person name="Daum C."/>
            <person name="Ng V."/>
            <person name="Clum A."/>
            <person name="Steindorff A."/>
            <person name="Ohm R.A."/>
            <person name="Martin F."/>
            <person name="Silar P."/>
            <person name="Natvig D.O."/>
            <person name="Lalanne C."/>
            <person name="Gautier V."/>
            <person name="Ament-Velasquez S.L."/>
            <person name="Kruys A."/>
            <person name="Hutchinson M.I."/>
            <person name="Powell A.J."/>
            <person name="Barry K."/>
            <person name="Miller A.N."/>
            <person name="Grigoriev I.V."/>
            <person name="Debuchy R."/>
            <person name="Gladieux P."/>
            <person name="Hiltunen Thoren M."/>
            <person name="Johannesson H."/>
        </authorList>
    </citation>
    <scope>NUCLEOTIDE SEQUENCE</scope>
    <source>
        <strain evidence="2">CBS 958.72</strain>
    </source>
</reference>
<evidence type="ECO:0000313" key="3">
    <source>
        <dbReference type="Proteomes" id="UP001287356"/>
    </source>
</evidence>
<evidence type="ECO:0000256" key="1">
    <source>
        <dbReference type="SAM" id="MobiDB-lite"/>
    </source>
</evidence>
<evidence type="ECO:0008006" key="4">
    <source>
        <dbReference type="Google" id="ProtNLM"/>
    </source>
</evidence>
<keyword evidence="3" id="KW-1185">Reference proteome</keyword>
<feature type="compositionally biased region" description="Basic and acidic residues" evidence="1">
    <location>
        <begin position="333"/>
        <end position="342"/>
    </location>
</feature>
<evidence type="ECO:0000313" key="2">
    <source>
        <dbReference type="EMBL" id="KAK3365038.1"/>
    </source>
</evidence>
<feature type="region of interest" description="Disordered" evidence="1">
    <location>
        <begin position="333"/>
        <end position="362"/>
    </location>
</feature>
<feature type="compositionally biased region" description="Basic and acidic residues" evidence="1">
    <location>
        <begin position="156"/>
        <end position="165"/>
    </location>
</feature>
<organism evidence="2 3">
    <name type="scientific">Lasiosphaeria ovina</name>
    <dbReference type="NCBI Taxonomy" id="92902"/>
    <lineage>
        <taxon>Eukaryota</taxon>
        <taxon>Fungi</taxon>
        <taxon>Dikarya</taxon>
        <taxon>Ascomycota</taxon>
        <taxon>Pezizomycotina</taxon>
        <taxon>Sordariomycetes</taxon>
        <taxon>Sordariomycetidae</taxon>
        <taxon>Sordariales</taxon>
        <taxon>Lasiosphaeriaceae</taxon>
        <taxon>Lasiosphaeria</taxon>
    </lineage>
</organism>
<name>A0AAE0MZX3_9PEZI</name>
<reference evidence="2" key="2">
    <citation type="submission" date="2023-06" db="EMBL/GenBank/DDBJ databases">
        <authorList>
            <consortium name="Lawrence Berkeley National Laboratory"/>
            <person name="Haridas S."/>
            <person name="Hensen N."/>
            <person name="Bonometti L."/>
            <person name="Westerberg I."/>
            <person name="Brannstrom I.O."/>
            <person name="Guillou S."/>
            <person name="Cros-Aarteil S."/>
            <person name="Calhoun S."/>
            <person name="Kuo A."/>
            <person name="Mondo S."/>
            <person name="Pangilinan J."/>
            <person name="Riley R."/>
            <person name="Labutti K."/>
            <person name="Andreopoulos B."/>
            <person name="Lipzen A."/>
            <person name="Chen C."/>
            <person name="Yanf M."/>
            <person name="Daum C."/>
            <person name="Ng V."/>
            <person name="Clum A."/>
            <person name="Steindorff A."/>
            <person name="Ohm R."/>
            <person name="Martin F."/>
            <person name="Silar P."/>
            <person name="Natvig D."/>
            <person name="Lalanne C."/>
            <person name="Gautier V."/>
            <person name="Ament-Velasquez S.L."/>
            <person name="Kruys A."/>
            <person name="Hutchinson M.I."/>
            <person name="Powell A.J."/>
            <person name="Barry K."/>
            <person name="Miller A.N."/>
            <person name="Grigoriev I.V."/>
            <person name="Debuchy R."/>
            <person name="Gladieux P."/>
            <person name="Thoren M.H."/>
            <person name="Johannesson H."/>
        </authorList>
    </citation>
    <scope>NUCLEOTIDE SEQUENCE</scope>
    <source>
        <strain evidence="2">CBS 958.72</strain>
    </source>
</reference>
<proteinExistence type="predicted"/>
<dbReference type="AlphaFoldDB" id="A0AAE0MZX3"/>
<protein>
    <recommendedName>
        <fullName evidence="4">NACHT domain-containing protein</fullName>
    </recommendedName>
</protein>
<comment type="caution">
    <text evidence="2">The sequence shown here is derived from an EMBL/GenBank/DDBJ whole genome shotgun (WGS) entry which is preliminary data.</text>
</comment>
<dbReference type="EMBL" id="JAULSN010000009">
    <property type="protein sequence ID" value="KAK3365038.1"/>
    <property type="molecule type" value="Genomic_DNA"/>
</dbReference>